<protein>
    <submittedName>
        <fullName evidence="2">Jg16745 protein</fullName>
    </submittedName>
</protein>
<organism evidence="2 3">
    <name type="scientific">Pararge aegeria aegeria</name>
    <dbReference type="NCBI Taxonomy" id="348720"/>
    <lineage>
        <taxon>Eukaryota</taxon>
        <taxon>Metazoa</taxon>
        <taxon>Ecdysozoa</taxon>
        <taxon>Arthropoda</taxon>
        <taxon>Hexapoda</taxon>
        <taxon>Insecta</taxon>
        <taxon>Pterygota</taxon>
        <taxon>Neoptera</taxon>
        <taxon>Endopterygota</taxon>
        <taxon>Lepidoptera</taxon>
        <taxon>Glossata</taxon>
        <taxon>Ditrysia</taxon>
        <taxon>Papilionoidea</taxon>
        <taxon>Nymphalidae</taxon>
        <taxon>Satyrinae</taxon>
        <taxon>Satyrini</taxon>
        <taxon>Parargina</taxon>
        <taxon>Pararge</taxon>
    </lineage>
</organism>
<proteinExistence type="predicted"/>
<sequence>PPLSNSLNQTMSLPSPASTIESLTREFQDSLELSQSKYAALDMSSLSQHESRSSERASTSSRSSTATSLRPHPTHSTLDIREAVKGEEGFRWWGANMRSRTTNHNTCSNRLVL</sequence>
<feature type="non-terminal residue" evidence="2">
    <location>
        <position position="1"/>
    </location>
</feature>
<evidence type="ECO:0000256" key="1">
    <source>
        <dbReference type="SAM" id="MobiDB-lite"/>
    </source>
</evidence>
<reference evidence="2" key="1">
    <citation type="submission" date="2022-03" db="EMBL/GenBank/DDBJ databases">
        <authorList>
            <person name="Lindestad O."/>
        </authorList>
    </citation>
    <scope>NUCLEOTIDE SEQUENCE</scope>
</reference>
<comment type="caution">
    <text evidence="2">The sequence shown here is derived from an EMBL/GenBank/DDBJ whole genome shotgun (WGS) entry which is preliminary data.</text>
</comment>
<gene>
    <name evidence="2" type="primary">jg16745</name>
    <name evidence="2" type="ORF">PAEG_LOCUS8655</name>
</gene>
<dbReference type="EMBL" id="CAKXAJ010024693">
    <property type="protein sequence ID" value="CAH2229169.1"/>
    <property type="molecule type" value="Genomic_DNA"/>
</dbReference>
<evidence type="ECO:0000313" key="2">
    <source>
        <dbReference type="EMBL" id="CAH2229169.1"/>
    </source>
</evidence>
<accession>A0A8S4R301</accession>
<dbReference type="OrthoDB" id="7373905at2759"/>
<dbReference type="AlphaFoldDB" id="A0A8S4R301"/>
<evidence type="ECO:0000313" key="3">
    <source>
        <dbReference type="Proteomes" id="UP000838756"/>
    </source>
</evidence>
<feature type="region of interest" description="Disordered" evidence="1">
    <location>
        <begin position="42"/>
        <end position="81"/>
    </location>
</feature>
<feature type="compositionally biased region" description="Low complexity" evidence="1">
    <location>
        <begin position="56"/>
        <end position="68"/>
    </location>
</feature>
<keyword evidence="3" id="KW-1185">Reference proteome</keyword>
<dbReference type="Proteomes" id="UP000838756">
    <property type="component" value="Unassembled WGS sequence"/>
</dbReference>
<name>A0A8S4R301_9NEOP</name>